<dbReference type="Proteomes" id="UP000253664">
    <property type="component" value="Unassembled WGS sequence"/>
</dbReference>
<dbReference type="OrthoDB" id="10025998at2759"/>
<evidence type="ECO:0000259" key="2">
    <source>
        <dbReference type="Pfam" id="PF18922"/>
    </source>
</evidence>
<keyword evidence="1" id="KW-0812">Transmembrane</keyword>
<dbReference type="Pfam" id="PF18922">
    <property type="entry name" value="DUF5672"/>
    <property type="match status" value="1"/>
</dbReference>
<evidence type="ECO:0000313" key="4">
    <source>
        <dbReference type="Proteomes" id="UP000253664"/>
    </source>
</evidence>
<accession>A0A367LJH6</accession>
<proteinExistence type="predicted"/>
<dbReference type="AlphaFoldDB" id="A0A367LJH6"/>
<keyword evidence="1" id="KW-0472">Membrane</keyword>
<reference evidence="3 4" key="1">
    <citation type="journal article" date="2015" name="BMC Genomics">
        <title>Insights from the genome of Ophiocordyceps polyrhachis-furcata to pathogenicity and host specificity in insect fungi.</title>
        <authorList>
            <person name="Wichadakul D."/>
            <person name="Kobmoo N."/>
            <person name="Ingsriswang S."/>
            <person name="Tangphatsornruang S."/>
            <person name="Chantasingh D."/>
            <person name="Luangsa-ard J.J."/>
            <person name="Eurwilaichitr L."/>
        </authorList>
    </citation>
    <scope>NUCLEOTIDE SEQUENCE [LARGE SCALE GENOMIC DNA]</scope>
    <source>
        <strain evidence="3 4">BCC 54312</strain>
    </source>
</reference>
<organism evidence="3 4">
    <name type="scientific">Ophiocordyceps polyrhachis-furcata BCC 54312</name>
    <dbReference type="NCBI Taxonomy" id="1330021"/>
    <lineage>
        <taxon>Eukaryota</taxon>
        <taxon>Fungi</taxon>
        <taxon>Dikarya</taxon>
        <taxon>Ascomycota</taxon>
        <taxon>Pezizomycotina</taxon>
        <taxon>Sordariomycetes</taxon>
        <taxon>Hypocreomycetidae</taxon>
        <taxon>Hypocreales</taxon>
        <taxon>Ophiocordycipitaceae</taxon>
        <taxon>Ophiocordyceps</taxon>
    </lineage>
</organism>
<dbReference type="STRING" id="1330021.A0A367LJH6"/>
<dbReference type="InterPro" id="IPR043729">
    <property type="entry name" value="DUF5672"/>
</dbReference>
<gene>
    <name evidence="3" type="ORF">L249_6623</name>
</gene>
<protein>
    <recommendedName>
        <fullName evidence="2">DUF5672 domain-containing protein</fullName>
    </recommendedName>
</protein>
<evidence type="ECO:0000313" key="3">
    <source>
        <dbReference type="EMBL" id="RCI14593.1"/>
    </source>
</evidence>
<keyword evidence="4" id="KW-1185">Reference proteome</keyword>
<comment type="caution">
    <text evidence="3">The sequence shown here is derived from an EMBL/GenBank/DDBJ whole genome shotgun (WGS) entry which is preliminary data.</text>
</comment>
<sequence>MPNPNPTPLSLNTSLTHLSAALLLHLLLLTTATSILLLLLLLLLFLTPTSPFPSPNRLFNSSKLALLIEDRPLPILAPLVLHFTAVVPPDWLFLFLGSQASVSKMNASAAVRQRVRQGKLKLAAIPDNTSVASEEMISRFLTSSWLYEEAIAPAEWLLIFQTDSIICANSRVDVHHFLPYDWVGAPWNPTGEWGGNGGLSLRRVAPIRRILRSQHRVANSDPEDVWLSERLRYTPGSLMANGSVSLAFSAEIHAGPAGVDRLVLPRLVNGTILNDDGDFLQGMDDWRRGFYEPMGYHIGGGGVWLHGPVWGTPELRSHIWHYCPEVKMTLPMDVARFVPGECAARWP</sequence>
<dbReference type="EMBL" id="LKCN02000003">
    <property type="protein sequence ID" value="RCI14593.1"/>
    <property type="molecule type" value="Genomic_DNA"/>
</dbReference>
<keyword evidence="1" id="KW-1133">Transmembrane helix</keyword>
<feature type="domain" description="DUF5672" evidence="2">
    <location>
        <begin position="120"/>
        <end position="253"/>
    </location>
</feature>
<feature type="transmembrane region" description="Helical" evidence="1">
    <location>
        <begin position="20"/>
        <end position="47"/>
    </location>
</feature>
<name>A0A367LJH6_9HYPO</name>
<evidence type="ECO:0000256" key="1">
    <source>
        <dbReference type="SAM" id="Phobius"/>
    </source>
</evidence>